<dbReference type="Proteomes" id="UP000478090">
    <property type="component" value="Unassembled WGS sequence"/>
</dbReference>
<feature type="coiled-coil region" evidence="1">
    <location>
        <begin position="109"/>
        <end position="150"/>
    </location>
</feature>
<name>A0ABW9VHY3_9BURK</name>
<comment type="caution">
    <text evidence="2">The sequence shown here is derived from an EMBL/GenBank/DDBJ whole genome shotgun (WGS) entry which is preliminary data.</text>
</comment>
<dbReference type="RefSeq" id="WP_161037544.1">
    <property type="nucleotide sequence ID" value="NZ_WWCM01000001.1"/>
</dbReference>
<organism evidence="2 3">
    <name type="scientific">Duganella qianjiadongensis</name>
    <dbReference type="NCBI Taxonomy" id="2692176"/>
    <lineage>
        <taxon>Bacteria</taxon>
        <taxon>Pseudomonadati</taxon>
        <taxon>Pseudomonadota</taxon>
        <taxon>Betaproteobacteria</taxon>
        <taxon>Burkholderiales</taxon>
        <taxon>Oxalobacteraceae</taxon>
        <taxon>Telluria group</taxon>
        <taxon>Duganella</taxon>
    </lineage>
</organism>
<accession>A0ABW9VHY3</accession>
<evidence type="ECO:0000313" key="3">
    <source>
        <dbReference type="Proteomes" id="UP000478090"/>
    </source>
</evidence>
<keyword evidence="1" id="KW-0175">Coiled coil</keyword>
<evidence type="ECO:0000256" key="1">
    <source>
        <dbReference type="SAM" id="Coils"/>
    </source>
</evidence>
<dbReference type="EMBL" id="WWCM01000001">
    <property type="protein sequence ID" value="MYM38153.1"/>
    <property type="molecule type" value="Genomic_DNA"/>
</dbReference>
<proteinExistence type="predicted"/>
<sequence length="315" mass="34782">MYISTPVVSSSTEPSNITFSSPISKKRVYDCQSNTFARNPLRNVCSKIRSAWGDLREFIGVPSEVRRLRNALPATLGPEHRAQIEKLMAHLNATGEQALHARLDKNLHILQLKERIESTNSHISDANNNLQHYAAQASKLKLEIAQLKQSRLPDEAKLPQEVLANLDRVNGKLLLAQFAPILVTADDVVAAKQYLETALAQLPSTTAFGEARELLLSVLTVVDRLMPPQADPDQVSSLAQEAIATVDAIKDLSASAHERDVHLAREIATKEAQLKSEENSLHNTSDNLQAIESCRDELQQELNEQQAVLALLPTM</sequence>
<evidence type="ECO:0000313" key="2">
    <source>
        <dbReference type="EMBL" id="MYM38153.1"/>
    </source>
</evidence>
<feature type="coiled-coil region" evidence="1">
    <location>
        <begin position="267"/>
        <end position="308"/>
    </location>
</feature>
<protein>
    <submittedName>
        <fullName evidence="2">Uncharacterized protein</fullName>
    </submittedName>
</protein>
<gene>
    <name evidence="2" type="ORF">GTP27_02315</name>
</gene>
<reference evidence="2 3" key="1">
    <citation type="submission" date="2019-12" db="EMBL/GenBank/DDBJ databases">
        <title>Novel species isolated from a subtropical stream in China.</title>
        <authorList>
            <person name="Lu H."/>
        </authorList>
    </citation>
    <scope>NUCLEOTIDE SEQUENCE [LARGE SCALE GENOMIC DNA]</scope>
    <source>
        <strain evidence="2 3">CY13W</strain>
    </source>
</reference>
<keyword evidence="3" id="KW-1185">Reference proteome</keyword>